<evidence type="ECO:0000259" key="5">
    <source>
        <dbReference type="Pfam" id="PF03299"/>
    </source>
</evidence>
<dbReference type="GO" id="GO:0005681">
    <property type="term" value="C:spliceosomal complex"/>
    <property type="evidence" value="ECO:0007669"/>
    <property type="project" value="InterPro"/>
</dbReference>
<dbReference type="InterPro" id="IPR004015">
    <property type="entry name" value="SKI-int_prot_SKIP_SNW-dom"/>
</dbReference>
<evidence type="ECO:0000256" key="2">
    <source>
        <dbReference type="SAM" id="Coils"/>
    </source>
</evidence>
<evidence type="ECO:0000313" key="7">
    <source>
        <dbReference type="WBParaSite" id="GPLIN_000131400"/>
    </source>
</evidence>
<dbReference type="PANTHER" id="PTHR12096">
    <property type="entry name" value="NUCLEAR PROTEIN SKIP-RELATED"/>
    <property type="match status" value="1"/>
</dbReference>
<accession>A0A183BL32</accession>
<reference evidence="7" key="3">
    <citation type="submission" date="2016-06" db="UniProtKB">
        <authorList>
            <consortium name="WormBaseParasite"/>
        </authorList>
    </citation>
    <scope>IDENTIFICATION</scope>
</reference>
<keyword evidence="6" id="KW-1185">Reference proteome</keyword>
<dbReference type="InterPro" id="IPR013854">
    <property type="entry name" value="TF_AP2_C"/>
</dbReference>
<keyword evidence="2" id="KW-0175">Coiled coil</keyword>
<feature type="coiled-coil region" evidence="2">
    <location>
        <begin position="306"/>
        <end position="371"/>
    </location>
</feature>
<dbReference type="Pfam" id="PF03299">
    <property type="entry name" value="TF_AP-2"/>
    <property type="match status" value="1"/>
</dbReference>
<comment type="similarity">
    <text evidence="1">Belongs to the SNW family.</text>
</comment>
<evidence type="ECO:0000256" key="3">
    <source>
        <dbReference type="SAM" id="MobiDB-lite"/>
    </source>
</evidence>
<evidence type="ECO:0000313" key="6">
    <source>
        <dbReference type="Proteomes" id="UP000050741"/>
    </source>
</evidence>
<evidence type="ECO:0000256" key="1">
    <source>
        <dbReference type="ARBA" id="ARBA00010197"/>
    </source>
</evidence>
<dbReference type="Pfam" id="PF02731">
    <property type="entry name" value="SKIP_SNW"/>
    <property type="match status" value="1"/>
</dbReference>
<reference evidence="6" key="1">
    <citation type="submission" date="2013-12" db="EMBL/GenBank/DDBJ databases">
        <authorList>
            <person name="Aslett M."/>
        </authorList>
    </citation>
    <scope>NUCLEOTIDE SEQUENCE [LARGE SCALE GENOMIC DNA]</scope>
    <source>
        <strain evidence="6">Lindley</strain>
    </source>
</reference>
<protein>
    <submittedName>
        <fullName evidence="7">SKIP_SNW domain-containing protein</fullName>
    </submittedName>
</protein>
<name>A0A183BL32_GLOPA</name>
<evidence type="ECO:0000259" key="4">
    <source>
        <dbReference type="Pfam" id="PF02731"/>
    </source>
</evidence>
<reference evidence="6" key="2">
    <citation type="submission" date="2014-05" db="EMBL/GenBank/DDBJ databases">
        <title>The genome and life-stage specific transcriptomes of Globodera pallida elucidate key aspects of plant parasitism by a cyst nematode.</title>
        <authorList>
            <person name="Cotton J.A."/>
            <person name="Lilley C.J."/>
            <person name="Jones L.M."/>
            <person name="Kikuchi T."/>
            <person name="Reid A.J."/>
            <person name="Thorpe P."/>
            <person name="Tsai I.J."/>
            <person name="Beasley H."/>
            <person name="Blok V."/>
            <person name="Cock P.J.A."/>
            <person name="Van den Akker S.E."/>
            <person name="Holroyd N."/>
            <person name="Hunt M."/>
            <person name="Mantelin S."/>
            <person name="Naghra H."/>
            <person name="Pain A."/>
            <person name="Palomares-Rius J.E."/>
            <person name="Zarowiecki M."/>
            <person name="Berriman M."/>
            <person name="Jones J.T."/>
            <person name="Urwin P.E."/>
        </authorList>
    </citation>
    <scope>NUCLEOTIDE SEQUENCE [LARGE SCALE GENOMIC DNA]</scope>
    <source>
        <strain evidence="6">Lindley</strain>
    </source>
</reference>
<dbReference type="GO" id="GO:0000398">
    <property type="term" value="P:mRNA splicing, via spliceosome"/>
    <property type="evidence" value="ECO:0007669"/>
    <property type="project" value="InterPro"/>
</dbReference>
<feature type="region of interest" description="Disordered" evidence="3">
    <location>
        <begin position="515"/>
        <end position="539"/>
    </location>
</feature>
<feature type="domain" description="Transcription factor AP-2 C-terminal" evidence="5">
    <location>
        <begin position="560"/>
        <end position="757"/>
    </location>
</feature>
<sequence>MSSIRLTEILPTPVQQEGKDEWYNVVTRDPWFKGHETTINQSEAQKMVAIKEPPPYGRRKGFVPRTPEDFGDGGAFPEIHIAQFPLGMGMERSVGTNKDKTLALQFDEEGKLRFDEVARIGHGKDKVVHSRLSDMKAKIIDEEDDSFQKPTDDEILETTEATRMALEKITTAKIAAALPVQHAKKTAPAQYIRYTPSQQSGTNAGGAQQRIIRLVEEQKDPMEPPRFQINQKIPRAPPSPPAPVMHSPTRKVSAKEQADWKIPPCISNWKNPKGYTVALDKRLAADGRGLQQVHINENFAKMAEALSIAERKAREAVETRAQMERRIAQNKKTEQEKRMRELAQNARVARAQALKKTEDESTTAVEEAKERELIRRDRIEDHRRDRNIARSRPDKLEKPFFIKPLGGVGGEFCPFDPWAEREDSETVSSSGSSVLSACNGGIFCNKSPFASSAIGELNLGQLLKRAFAEPSRLLTDPQMLAVIQETMLQKYAANGTTAAALAAALLNKAGTCDGGTAPTAKAPTPSPKKGGGERDGKFQNGGAAGDGVVALNIVPNDNVFSQVPGRLSLLSNVVKYKVTVGEIKRRLIGPESFNFSLLGAMLRRAKMPEKSAMLMGELNQVGLSIPRGRRRLSQVTLLSALTETESTQFVRDFKKLAESDFPSEKLAAELLRQRTKRRTTADGAQGTARERVEKLTAALKLAEEFLTLLEQDRSPIMDTVPEPILRQELQEPFSNFSMLTHGFGNPAVQVGISCFVQCLRHQIRLLEEQQQRPNGTARTK</sequence>
<dbReference type="AlphaFoldDB" id="A0A183BL32"/>
<dbReference type="PRINTS" id="PR01748">
    <property type="entry name" value="AP2TNSCPFCT"/>
</dbReference>
<dbReference type="WBParaSite" id="GPLIN_000131400">
    <property type="protein sequence ID" value="GPLIN_000131400"/>
    <property type="gene ID" value="GPLIN_000131400"/>
</dbReference>
<organism evidence="6 7">
    <name type="scientific">Globodera pallida</name>
    <name type="common">Potato cyst nematode worm</name>
    <name type="synonym">Heterodera pallida</name>
    <dbReference type="NCBI Taxonomy" id="36090"/>
    <lineage>
        <taxon>Eukaryota</taxon>
        <taxon>Metazoa</taxon>
        <taxon>Ecdysozoa</taxon>
        <taxon>Nematoda</taxon>
        <taxon>Chromadorea</taxon>
        <taxon>Rhabditida</taxon>
        <taxon>Tylenchina</taxon>
        <taxon>Tylenchomorpha</taxon>
        <taxon>Tylenchoidea</taxon>
        <taxon>Heteroderidae</taxon>
        <taxon>Heteroderinae</taxon>
        <taxon>Globodera</taxon>
    </lineage>
</organism>
<dbReference type="Proteomes" id="UP000050741">
    <property type="component" value="Unassembled WGS sequence"/>
</dbReference>
<proteinExistence type="inferred from homology"/>
<dbReference type="InterPro" id="IPR017862">
    <property type="entry name" value="SKI-int_prot_SKIP"/>
</dbReference>
<feature type="domain" description="SKI-interacting protein SKIP SNW" evidence="4">
    <location>
        <begin position="190"/>
        <end position="349"/>
    </location>
</feature>